<dbReference type="GO" id="GO:0005576">
    <property type="term" value="C:extracellular region"/>
    <property type="evidence" value="ECO:0007669"/>
    <property type="project" value="UniProtKB-SubCell"/>
</dbReference>
<feature type="compositionally biased region" description="Polar residues" evidence="8">
    <location>
        <begin position="1"/>
        <end position="12"/>
    </location>
</feature>
<keyword evidence="4" id="KW-0732">Signal</keyword>
<evidence type="ECO:0000256" key="4">
    <source>
        <dbReference type="ARBA" id="ARBA00022729"/>
    </source>
</evidence>
<dbReference type="GO" id="GO:0030600">
    <property type="term" value="F:feruloyl esterase activity"/>
    <property type="evidence" value="ECO:0007669"/>
    <property type="project" value="InterPro"/>
</dbReference>
<organism evidence="9 10">
    <name type="scientific">Microlunatus soli</name>
    <dbReference type="NCBI Taxonomy" id="630515"/>
    <lineage>
        <taxon>Bacteria</taxon>
        <taxon>Bacillati</taxon>
        <taxon>Actinomycetota</taxon>
        <taxon>Actinomycetes</taxon>
        <taxon>Propionibacteriales</taxon>
        <taxon>Propionibacteriaceae</taxon>
        <taxon>Microlunatus</taxon>
    </lineage>
</organism>
<gene>
    <name evidence="9" type="ORF">SAMN04489812_2235</name>
</gene>
<proteinExistence type="predicted"/>
<evidence type="ECO:0000256" key="7">
    <source>
        <dbReference type="ARBA" id="ARBA00023326"/>
    </source>
</evidence>
<reference evidence="9 10" key="1">
    <citation type="submission" date="2016-10" db="EMBL/GenBank/DDBJ databases">
        <authorList>
            <person name="de Groot N.N."/>
        </authorList>
    </citation>
    <scope>NUCLEOTIDE SEQUENCE [LARGE SCALE GENOMIC DNA]</scope>
    <source>
        <strain evidence="9 10">DSM 21800</strain>
    </source>
</reference>
<evidence type="ECO:0000256" key="5">
    <source>
        <dbReference type="ARBA" id="ARBA00022801"/>
    </source>
</evidence>
<dbReference type="SUPFAM" id="SSF53474">
    <property type="entry name" value="alpha/beta-Hydrolases"/>
    <property type="match status" value="1"/>
</dbReference>
<evidence type="ECO:0000256" key="6">
    <source>
        <dbReference type="ARBA" id="ARBA00023277"/>
    </source>
</evidence>
<dbReference type="Gene3D" id="3.40.50.1820">
    <property type="entry name" value="alpha/beta hydrolase"/>
    <property type="match status" value="1"/>
</dbReference>
<keyword evidence="6" id="KW-0119">Carbohydrate metabolism</keyword>
<dbReference type="InterPro" id="IPR010126">
    <property type="entry name" value="Esterase_phb"/>
</dbReference>
<keyword evidence="7" id="KW-0624">Polysaccharide degradation</keyword>
<keyword evidence="2" id="KW-0964">Secreted</keyword>
<dbReference type="Proteomes" id="UP000199103">
    <property type="component" value="Chromosome I"/>
</dbReference>
<sequence>MVSCMSLGTQPVTAEGGSGPDLELTVEHRGVPFDVPVFVPAGVGRHPLLVLDLHSSHGNAASQAECSRLDAWADRRGWVIARPEGVIEAELPNVDRLWLWNVPDVPTTTGLRPTERDRDDVAFLTDVVDTAAERFGTGRRAALVGMSGGARMASAYAAARPDRVAALAAVAGLRADGVDQGAAADRVVPAGHRREPVPVLAIHGDADDTNPWQGGAGPRWQASVPAAVDGWVTANDCHRPGVQTAEADRVTRIAYAGTDSRSNVTLYRIAGGGHSWPGSAEPDAFPGLDATALIADFFSLHAGI</sequence>
<keyword evidence="3" id="KW-0858">Xylan degradation</keyword>
<evidence type="ECO:0000313" key="10">
    <source>
        <dbReference type="Proteomes" id="UP000199103"/>
    </source>
</evidence>
<dbReference type="GO" id="GO:0045493">
    <property type="term" value="P:xylan catabolic process"/>
    <property type="evidence" value="ECO:0007669"/>
    <property type="project" value="UniProtKB-KW"/>
</dbReference>
<name>A0A1H1T313_9ACTN</name>
<evidence type="ECO:0000256" key="1">
    <source>
        <dbReference type="ARBA" id="ARBA00004613"/>
    </source>
</evidence>
<evidence type="ECO:0000256" key="3">
    <source>
        <dbReference type="ARBA" id="ARBA00022651"/>
    </source>
</evidence>
<protein>
    <submittedName>
        <fullName evidence="9">Polyhydroxybutyrate depolymerase</fullName>
    </submittedName>
</protein>
<dbReference type="InterPro" id="IPR029058">
    <property type="entry name" value="AB_hydrolase_fold"/>
</dbReference>
<dbReference type="STRING" id="630515.SAMN04489812_2235"/>
<dbReference type="InterPro" id="IPR043595">
    <property type="entry name" value="FaeB/C/D"/>
</dbReference>
<evidence type="ECO:0000256" key="2">
    <source>
        <dbReference type="ARBA" id="ARBA00022525"/>
    </source>
</evidence>
<dbReference type="PANTHER" id="PTHR38050:SF2">
    <property type="entry name" value="FERULOYL ESTERASE C-RELATED"/>
    <property type="match status" value="1"/>
</dbReference>
<evidence type="ECO:0000256" key="8">
    <source>
        <dbReference type="SAM" id="MobiDB-lite"/>
    </source>
</evidence>
<dbReference type="PANTHER" id="PTHR38050">
    <property type="match status" value="1"/>
</dbReference>
<dbReference type="AlphaFoldDB" id="A0A1H1T313"/>
<feature type="region of interest" description="Disordered" evidence="8">
    <location>
        <begin position="1"/>
        <end position="20"/>
    </location>
</feature>
<accession>A0A1H1T313</accession>
<evidence type="ECO:0000313" key="9">
    <source>
        <dbReference type="EMBL" id="SDS54600.1"/>
    </source>
</evidence>
<dbReference type="EMBL" id="LT629772">
    <property type="protein sequence ID" value="SDS54600.1"/>
    <property type="molecule type" value="Genomic_DNA"/>
</dbReference>
<comment type="subcellular location">
    <subcellularLocation>
        <location evidence="1">Secreted</location>
    </subcellularLocation>
</comment>
<dbReference type="Pfam" id="PF10503">
    <property type="entry name" value="Esterase_PHB"/>
    <property type="match status" value="1"/>
</dbReference>
<keyword evidence="10" id="KW-1185">Reference proteome</keyword>
<keyword evidence="5" id="KW-0378">Hydrolase</keyword>